<protein>
    <recommendedName>
        <fullName evidence="11">Peroxisomal ATPase PEX1</fullName>
    </recommendedName>
    <alternativeName>
        <fullName evidence="10">Peroxin-1</fullName>
    </alternativeName>
</protein>
<evidence type="ECO:0000256" key="12">
    <source>
        <dbReference type="ARBA" id="ARBA00048778"/>
    </source>
</evidence>
<dbReference type="GO" id="GO:0016887">
    <property type="term" value="F:ATP hydrolysis activity"/>
    <property type="evidence" value="ECO:0007669"/>
    <property type="project" value="InterPro"/>
</dbReference>
<evidence type="ECO:0000256" key="9">
    <source>
        <dbReference type="ARBA" id="ARBA00023136"/>
    </source>
</evidence>
<dbReference type="InterPro" id="IPR003959">
    <property type="entry name" value="ATPase_AAA_core"/>
</dbReference>
<dbReference type="OMA" id="QGFVNIQ"/>
<dbReference type="Pfam" id="PF09263">
    <property type="entry name" value="PEX-2N"/>
    <property type="match status" value="1"/>
</dbReference>
<dbReference type="FunFam" id="3.40.50.300:FF:000149">
    <property type="entry name" value="Nuclear valosin-containing protein-like"/>
    <property type="match status" value="1"/>
</dbReference>
<comment type="catalytic activity">
    <reaction evidence="12">
        <text>ATP + H2O = ADP + phosphate + H(+)</text>
        <dbReference type="Rhea" id="RHEA:13065"/>
        <dbReference type="ChEBI" id="CHEBI:15377"/>
        <dbReference type="ChEBI" id="CHEBI:15378"/>
        <dbReference type="ChEBI" id="CHEBI:30616"/>
        <dbReference type="ChEBI" id="CHEBI:43474"/>
        <dbReference type="ChEBI" id="CHEBI:456216"/>
    </reaction>
    <physiologicalReaction direction="left-to-right" evidence="12">
        <dbReference type="Rhea" id="RHEA:13066"/>
    </physiologicalReaction>
</comment>
<evidence type="ECO:0000256" key="7">
    <source>
        <dbReference type="ARBA" id="ARBA00022840"/>
    </source>
</evidence>
<dbReference type="InterPro" id="IPR003593">
    <property type="entry name" value="AAA+_ATPase"/>
</dbReference>
<dbReference type="GO" id="GO:0016558">
    <property type="term" value="P:protein import into peroxisome matrix"/>
    <property type="evidence" value="ECO:0007669"/>
    <property type="project" value="TreeGrafter"/>
</dbReference>
<keyword evidence="7" id="KW-0067">ATP-binding</keyword>
<evidence type="ECO:0000256" key="1">
    <source>
        <dbReference type="ARBA" id="ARBA00004370"/>
    </source>
</evidence>
<dbReference type="InterPro" id="IPR015342">
    <property type="entry name" value="PEX1-N_C-lobe"/>
</dbReference>
<dbReference type="Gene3D" id="3.10.330.10">
    <property type="match status" value="1"/>
</dbReference>
<feature type="domain" description="AAA+ ATPase" evidence="14">
    <location>
        <begin position="798"/>
        <end position="934"/>
    </location>
</feature>
<keyword evidence="6" id="KW-0378">Hydrolase</keyword>
<dbReference type="PANTHER" id="PTHR23077">
    <property type="entry name" value="AAA-FAMILY ATPASE"/>
    <property type="match status" value="1"/>
</dbReference>
<keyword evidence="8" id="KW-0653">Protein transport</keyword>
<dbReference type="FunFam" id="3.40.50.300:FF:000966">
    <property type="entry name" value="Peroxisomal biogenesis factor 1"/>
    <property type="match status" value="1"/>
</dbReference>
<dbReference type="GeneTree" id="ENSGT00550000075032"/>
<evidence type="ECO:0000313" key="16">
    <source>
        <dbReference type="Proteomes" id="UP000265120"/>
    </source>
</evidence>
<keyword evidence="4" id="KW-0962">Peroxisome biogenesis</keyword>
<evidence type="ECO:0000256" key="4">
    <source>
        <dbReference type="ARBA" id="ARBA00022593"/>
    </source>
</evidence>
<dbReference type="Ensembl" id="ENSCSET00000025173.1">
    <property type="protein sequence ID" value="ENSCSEP00000024841.1"/>
    <property type="gene ID" value="ENSCSEG00000015819.1"/>
</dbReference>
<dbReference type="InterPro" id="IPR009010">
    <property type="entry name" value="Asp_de-COase-like_dom_sf"/>
</dbReference>
<keyword evidence="3" id="KW-0813">Transport</keyword>
<dbReference type="Proteomes" id="UP000265120">
    <property type="component" value="Chromosome 18"/>
</dbReference>
<evidence type="ECO:0000256" key="3">
    <source>
        <dbReference type="ARBA" id="ARBA00022448"/>
    </source>
</evidence>
<dbReference type="InterPro" id="IPR003960">
    <property type="entry name" value="ATPase_AAA_CS"/>
</dbReference>
<dbReference type="GO" id="GO:0005524">
    <property type="term" value="F:ATP binding"/>
    <property type="evidence" value="ECO:0007669"/>
    <property type="project" value="UniProtKB-KW"/>
</dbReference>
<dbReference type="InterPro" id="IPR015343">
    <property type="entry name" value="PEX1-N-lobe"/>
</dbReference>
<dbReference type="InterPro" id="IPR050168">
    <property type="entry name" value="AAA_ATPase_domain"/>
</dbReference>
<feature type="domain" description="AAA+ ATPase" evidence="14">
    <location>
        <begin position="522"/>
        <end position="701"/>
    </location>
</feature>
<dbReference type="Gene3D" id="2.40.40.20">
    <property type="match status" value="1"/>
</dbReference>
<reference evidence="15" key="3">
    <citation type="submission" date="2025-09" db="UniProtKB">
        <authorList>
            <consortium name="Ensembl"/>
        </authorList>
    </citation>
    <scope>IDENTIFICATION</scope>
</reference>
<dbReference type="InParanoid" id="A0A3P8WH37"/>
<dbReference type="SUPFAM" id="SSF52540">
    <property type="entry name" value="P-loop containing nucleoside triphosphate hydrolases"/>
    <property type="match status" value="2"/>
</dbReference>
<dbReference type="STRING" id="244447.ENSCSEP00000024841"/>
<reference evidence="15 16" key="1">
    <citation type="journal article" date="2014" name="Nat. Genet.">
        <title>Whole-genome sequence of a flatfish provides insights into ZW sex chromosome evolution and adaptation to a benthic lifestyle.</title>
        <authorList>
            <person name="Chen S."/>
            <person name="Zhang G."/>
            <person name="Shao C."/>
            <person name="Huang Q."/>
            <person name="Liu G."/>
            <person name="Zhang P."/>
            <person name="Song W."/>
            <person name="An N."/>
            <person name="Chalopin D."/>
            <person name="Volff J.N."/>
            <person name="Hong Y."/>
            <person name="Li Q."/>
            <person name="Sha Z."/>
            <person name="Zhou H."/>
            <person name="Xie M."/>
            <person name="Yu Q."/>
            <person name="Liu Y."/>
            <person name="Xiang H."/>
            <person name="Wang N."/>
            <person name="Wu K."/>
            <person name="Yang C."/>
            <person name="Zhou Q."/>
            <person name="Liao X."/>
            <person name="Yang L."/>
            <person name="Hu Q."/>
            <person name="Zhang J."/>
            <person name="Meng L."/>
            <person name="Jin L."/>
            <person name="Tian Y."/>
            <person name="Lian J."/>
            <person name="Yang J."/>
            <person name="Miao G."/>
            <person name="Liu S."/>
            <person name="Liang Z."/>
            <person name="Yan F."/>
            <person name="Li Y."/>
            <person name="Sun B."/>
            <person name="Zhang H."/>
            <person name="Zhang J."/>
            <person name="Zhu Y."/>
            <person name="Du M."/>
            <person name="Zhao Y."/>
            <person name="Schartl M."/>
            <person name="Tang Q."/>
            <person name="Wang J."/>
        </authorList>
    </citation>
    <scope>NUCLEOTIDE SEQUENCE</scope>
</reference>
<sequence>MINNQGIQPVTVVFSNCKNCFLHLPPKLVAHLCLHENQALELSLGHGSPLYLSWTLKRSSSRCDGQEVELSRHLGGKLGLKDGEQCFLRTCHQMSSLHQVFVEPLSFDDWEILELHSLSLEQQLLNQIRVVFQDAICPVWVDDHTVIYIQIASLSPPVPYGHLEQFTELVVSPKSRAGVDNIGGLAARGSETQDFPRQTRTDLSSGKTLGNAAHVPQKLQRGGISDLSSFLHYIIKGGHDSVKELPPVPNIPDLLGDSVYRVCGTPPHSLCTMSHTVTDVVHVFPWRHELNSEVAGGPPPVTYGLLSKVPSPKQTRDKAKQVAEKKKNTEVAQSENSVNGGETTKEAEVMVVKVVCHWNDRFTGKQRPHSKVEICDGKVWIPQPLTARLNIIPHSMVRIKPVTSDIKVATTICLQPLTPQSEEDDEEIQTAFLGWLHTQSHEPLSCLTPRSGNLLLHGTDVSSNFFTQFFSASLLNPDFFSPCLTFSRGIDDLSTTGFEFISHSLLGSLLSQQLGTKGQGLGGGALLITGAKGSGKSALSQALCRKAAEDLDAHVDVMDCRTLQGKRAESVRQRLQDVFERAEWRQPSVVLLDDLDHLAGAPTSPEHEHGPEALLQQHVAQSLKDVVDEVAAHSSLVCLIITSHSEHSLHPSLTEVQGSHFIQGYVRIQPPDQVQRAEILQRLTLSRSALSEETLEILDLETVAKETVGYTPQDLVLLLKRAVHANTQQRGVSLTWTDFEKALNGFTPPSLWGVDLHTPSGHGMERVGGLRDVRQQLMDTVLLPAKYPILFSKLPIRHRSGILLYGAPGTGKTLLARAVSKDSGMNFISIKGPELLSKYIGASEQGVRDVFQRAQAAQPCILFFDEFDSLAPRRGHDSTGVTDRVVNQLLTQLDGVEGLKGVYVLAATSRPDLVDPALLRPGRLDKSLFCPPPDRESRVEILRALSSDLLLAADVDLEQLAAVTEHFTGADLKALLYNTQLEAVHSSGGIGRARDLTSGSDSDMSLSCMIFPNNTSGSEDSAGEGEPQVCVDQAVVPLEQGDLRAKDQPCHDNVWRLYFGSSYESDVENSSVNSQCVFGQNCLTQDCSAASVLEPFTPHPPAYMSSIHSGYEDLSPEQLERLQQDVNFIRNNYRRKEECSLTQLASGQPGLLLRQAHVNAALSVTRPSLSKSDWDRYTKLYERFAGSEDGKSSPTVTFKPGQRVTLA</sequence>
<dbReference type="CDD" id="cd19526">
    <property type="entry name" value="RecA-like_PEX1_r2"/>
    <property type="match status" value="1"/>
</dbReference>
<organism evidence="15 16">
    <name type="scientific">Cynoglossus semilaevis</name>
    <name type="common">Tongue sole</name>
    <dbReference type="NCBI Taxonomy" id="244447"/>
    <lineage>
        <taxon>Eukaryota</taxon>
        <taxon>Metazoa</taxon>
        <taxon>Chordata</taxon>
        <taxon>Craniata</taxon>
        <taxon>Vertebrata</taxon>
        <taxon>Euteleostomi</taxon>
        <taxon>Actinopterygii</taxon>
        <taxon>Neopterygii</taxon>
        <taxon>Teleostei</taxon>
        <taxon>Neoteleostei</taxon>
        <taxon>Acanthomorphata</taxon>
        <taxon>Carangaria</taxon>
        <taxon>Pleuronectiformes</taxon>
        <taxon>Pleuronectoidei</taxon>
        <taxon>Cynoglossidae</taxon>
        <taxon>Cynoglossinae</taxon>
        <taxon>Cynoglossus</taxon>
    </lineage>
</organism>
<dbReference type="SUPFAM" id="SSF54585">
    <property type="entry name" value="Cdc48 domain 2-like"/>
    <property type="match status" value="1"/>
</dbReference>
<dbReference type="Gene3D" id="1.10.8.60">
    <property type="match status" value="2"/>
</dbReference>
<dbReference type="InterPro" id="IPR041569">
    <property type="entry name" value="AAA_lid_3"/>
</dbReference>
<evidence type="ECO:0000256" key="6">
    <source>
        <dbReference type="ARBA" id="ARBA00022801"/>
    </source>
</evidence>
<dbReference type="FunFam" id="3.10.330.10:FF:000004">
    <property type="entry name" value="Peroxisome biogenesis factor 1"/>
    <property type="match status" value="1"/>
</dbReference>
<dbReference type="SUPFAM" id="SSF50692">
    <property type="entry name" value="ADC-like"/>
    <property type="match status" value="1"/>
</dbReference>
<dbReference type="Pfam" id="PF09262">
    <property type="entry name" value="PEX-1N"/>
    <property type="match status" value="1"/>
</dbReference>
<keyword evidence="9" id="KW-0472">Membrane</keyword>
<evidence type="ECO:0000256" key="2">
    <source>
        <dbReference type="ARBA" id="ARBA00006914"/>
    </source>
</evidence>
<reference evidence="15" key="2">
    <citation type="submission" date="2025-08" db="UniProtKB">
        <authorList>
            <consortium name="Ensembl"/>
        </authorList>
    </citation>
    <scope>IDENTIFICATION</scope>
</reference>
<evidence type="ECO:0000256" key="8">
    <source>
        <dbReference type="ARBA" id="ARBA00022927"/>
    </source>
</evidence>
<evidence type="ECO:0000256" key="5">
    <source>
        <dbReference type="ARBA" id="ARBA00022741"/>
    </source>
</evidence>
<keyword evidence="16" id="KW-1185">Reference proteome</keyword>
<dbReference type="InterPro" id="IPR029067">
    <property type="entry name" value="CDC48_domain_2-like_sf"/>
</dbReference>
<evidence type="ECO:0000313" key="15">
    <source>
        <dbReference type="Ensembl" id="ENSCSEP00000024841.1"/>
    </source>
</evidence>
<evidence type="ECO:0000256" key="11">
    <source>
        <dbReference type="ARBA" id="ARBA00034532"/>
    </source>
</evidence>
<evidence type="ECO:0000256" key="10">
    <source>
        <dbReference type="ARBA" id="ARBA00032509"/>
    </source>
</evidence>
<accession>A0A3P8WH37</accession>
<dbReference type="InterPro" id="IPR027417">
    <property type="entry name" value="P-loop_NTPase"/>
</dbReference>
<dbReference type="Gene3D" id="3.40.50.300">
    <property type="entry name" value="P-loop containing nucleotide triphosphate hydrolases"/>
    <property type="match status" value="2"/>
</dbReference>
<feature type="region of interest" description="Disordered" evidence="13">
    <location>
        <begin position="323"/>
        <end position="343"/>
    </location>
</feature>
<name>A0A3P8WH37_CYNSE</name>
<feature type="compositionally biased region" description="Polar residues" evidence="13">
    <location>
        <begin position="330"/>
        <end position="342"/>
    </location>
</feature>
<keyword evidence="5" id="KW-0547">Nucleotide-binding</keyword>
<dbReference type="Pfam" id="PF00004">
    <property type="entry name" value="AAA"/>
    <property type="match status" value="2"/>
</dbReference>
<dbReference type="SMART" id="SM00382">
    <property type="entry name" value="AAA"/>
    <property type="match status" value="2"/>
</dbReference>
<comment type="subcellular location">
    <subcellularLocation>
        <location evidence="1">Membrane</location>
    </subcellularLocation>
</comment>
<dbReference type="Pfam" id="PF17862">
    <property type="entry name" value="AAA_lid_3"/>
    <property type="match status" value="1"/>
</dbReference>
<evidence type="ECO:0000256" key="13">
    <source>
        <dbReference type="SAM" id="MobiDB-lite"/>
    </source>
</evidence>
<dbReference type="FunFam" id="1.10.8.60:FF:000060">
    <property type="entry name" value="peroxisome biogenesis factor 1"/>
    <property type="match status" value="1"/>
</dbReference>
<proteinExistence type="inferred from homology"/>
<evidence type="ECO:0000259" key="14">
    <source>
        <dbReference type="SMART" id="SM00382"/>
    </source>
</evidence>
<feature type="region of interest" description="Disordered" evidence="13">
    <location>
        <begin position="1187"/>
        <end position="1207"/>
    </location>
</feature>
<dbReference type="GO" id="GO:0005778">
    <property type="term" value="C:peroxisomal membrane"/>
    <property type="evidence" value="ECO:0007669"/>
    <property type="project" value="TreeGrafter"/>
</dbReference>
<dbReference type="GO" id="GO:0005829">
    <property type="term" value="C:cytosol"/>
    <property type="evidence" value="ECO:0007669"/>
    <property type="project" value="TreeGrafter"/>
</dbReference>
<comment type="similarity">
    <text evidence="2">Belongs to the AAA ATPase family.</text>
</comment>
<dbReference type="PANTHER" id="PTHR23077:SF12">
    <property type="entry name" value="PEROXISOMAL ATPASE PEX1"/>
    <property type="match status" value="1"/>
</dbReference>
<dbReference type="AlphaFoldDB" id="A0A3P8WH37"/>
<dbReference type="PROSITE" id="PS00674">
    <property type="entry name" value="AAA"/>
    <property type="match status" value="1"/>
</dbReference>